<feature type="chain" id="PRO_5008389828" description="Outer membrane protein beta-barrel domain-containing protein" evidence="1">
    <location>
        <begin position="23"/>
        <end position="235"/>
    </location>
</feature>
<accession>A0A1A9I441</accession>
<dbReference type="Proteomes" id="UP000077667">
    <property type="component" value="Chromosome"/>
</dbReference>
<dbReference type="AlphaFoldDB" id="A0A1A9I441"/>
<dbReference type="KEGG" id="nia:A8C56_16995"/>
<evidence type="ECO:0000259" key="2">
    <source>
        <dbReference type="Pfam" id="PF13568"/>
    </source>
</evidence>
<protein>
    <recommendedName>
        <fullName evidence="2">Outer membrane protein beta-barrel domain-containing protein</fullName>
    </recommendedName>
</protein>
<keyword evidence="4" id="KW-1185">Reference proteome</keyword>
<evidence type="ECO:0000313" key="4">
    <source>
        <dbReference type="Proteomes" id="UP000077667"/>
    </source>
</evidence>
<keyword evidence="1" id="KW-0732">Signal</keyword>
<reference evidence="3 4" key="1">
    <citation type="submission" date="2016-05" db="EMBL/GenBank/DDBJ databases">
        <title>Niabella ginsenosidivorans BS26 whole genome sequencing.</title>
        <authorList>
            <person name="Im W.T."/>
            <person name="Siddiqi M.Z."/>
        </authorList>
    </citation>
    <scope>NUCLEOTIDE SEQUENCE [LARGE SCALE GENOMIC DNA]</scope>
    <source>
        <strain evidence="3 4">BS26</strain>
    </source>
</reference>
<gene>
    <name evidence="3" type="ORF">A8C56_16995</name>
</gene>
<organism evidence="3 4">
    <name type="scientific">Niabella ginsenosidivorans</name>
    <dbReference type="NCBI Taxonomy" id="1176587"/>
    <lineage>
        <taxon>Bacteria</taxon>
        <taxon>Pseudomonadati</taxon>
        <taxon>Bacteroidota</taxon>
        <taxon>Chitinophagia</taxon>
        <taxon>Chitinophagales</taxon>
        <taxon>Chitinophagaceae</taxon>
        <taxon>Niabella</taxon>
    </lineage>
</organism>
<dbReference type="PROSITE" id="PS51257">
    <property type="entry name" value="PROKAR_LIPOPROTEIN"/>
    <property type="match status" value="1"/>
</dbReference>
<dbReference type="Pfam" id="PF13568">
    <property type="entry name" value="OMP_b-brl_2"/>
    <property type="match status" value="1"/>
</dbReference>
<dbReference type="InterPro" id="IPR025665">
    <property type="entry name" value="Beta-barrel_OMP_2"/>
</dbReference>
<dbReference type="EMBL" id="CP015772">
    <property type="protein sequence ID" value="ANH82438.1"/>
    <property type="molecule type" value="Genomic_DNA"/>
</dbReference>
<proteinExistence type="predicted"/>
<name>A0A1A9I441_9BACT</name>
<evidence type="ECO:0000313" key="3">
    <source>
        <dbReference type="EMBL" id="ANH82438.1"/>
    </source>
</evidence>
<evidence type="ECO:0000256" key="1">
    <source>
        <dbReference type="SAM" id="SignalP"/>
    </source>
</evidence>
<sequence length="235" mass="25671">MLMFRKLLFTCMLAGTSCAVFSQVQFGLRAGINFSNAIVKDENGNKMPTNLLTGFHVGITADLPVGDEFAVQPALLFNTMGYQYKEMNSGVSITVNQHPYYLELPVQFLYKPELGNGHLLLGAGPCIAYGISGRWKVKGTDGNTTVSKTGNLEFKNNISSTDSSYLNFNDLKTLPYGKAFDLGGTLLAGYEFSNKFSVQLNGQLGLLNIAPDVDNRKTGEVLKNMQFGLSVGYKF</sequence>
<feature type="signal peptide" evidence="1">
    <location>
        <begin position="1"/>
        <end position="22"/>
    </location>
</feature>
<feature type="domain" description="Outer membrane protein beta-barrel" evidence="2">
    <location>
        <begin position="22"/>
        <end position="209"/>
    </location>
</feature>
<dbReference type="STRING" id="1176587.A8C56_16995"/>